<evidence type="ECO:0000313" key="4">
    <source>
        <dbReference type="Proteomes" id="UP000321790"/>
    </source>
</evidence>
<protein>
    <submittedName>
        <fullName evidence="3">Uncharacterized protein</fullName>
    </submittedName>
</protein>
<sequence length="252" mass="28306">MKKTIFFLLSFFAFNLAIAQDYCTEADSNLIYAYSNVKDSYESNNIDHLKYYADRSLKSFIKAQENLKNCGCESAYNLAIDAADLLAKVETQETFEDGRFFVKRAKEIAQNSITALNQFTANNYVEQTTSVANTSDATNAIDDLQAEQARLEQQQLALKQKEAEIAKQLAAQKAKAVTLEKEALINKYNKALILNIETYNNLLKAFGSGASLSFDTVNNTNLLQKNTEDIKAYFIENTKKVTQNYLAELDGI</sequence>
<dbReference type="AlphaFoldDB" id="A0A5C7AHZ8"/>
<organism evidence="3 4">
    <name type="scientific">Seonamhaeicola algicola</name>
    <dbReference type="NCBI Taxonomy" id="1719036"/>
    <lineage>
        <taxon>Bacteria</taxon>
        <taxon>Pseudomonadati</taxon>
        <taxon>Bacteroidota</taxon>
        <taxon>Flavobacteriia</taxon>
        <taxon>Flavobacteriales</taxon>
        <taxon>Flavobacteriaceae</taxon>
    </lineage>
</organism>
<accession>A0A5C7AHZ8</accession>
<reference evidence="4" key="1">
    <citation type="submission" date="2019-08" db="EMBL/GenBank/DDBJ databases">
        <title>Seonamhaeicola sediminis sp. nov., isolated from marine sediment.</title>
        <authorList>
            <person name="Cao W.R."/>
        </authorList>
    </citation>
    <scope>NUCLEOTIDE SEQUENCE [LARGE SCALE GENOMIC DNA]</scope>
    <source>
        <strain evidence="4">Gy8</strain>
    </source>
</reference>
<evidence type="ECO:0000256" key="2">
    <source>
        <dbReference type="SAM" id="SignalP"/>
    </source>
</evidence>
<feature type="coiled-coil region" evidence="1">
    <location>
        <begin position="134"/>
        <end position="171"/>
    </location>
</feature>
<proteinExistence type="predicted"/>
<dbReference type="Proteomes" id="UP000321790">
    <property type="component" value="Unassembled WGS sequence"/>
</dbReference>
<keyword evidence="1" id="KW-0175">Coiled coil</keyword>
<dbReference type="RefSeq" id="WP_147136782.1">
    <property type="nucleotide sequence ID" value="NZ_VOSC01000030.1"/>
</dbReference>
<dbReference type="EMBL" id="VOSC01000030">
    <property type="protein sequence ID" value="TXE07093.1"/>
    <property type="molecule type" value="Genomic_DNA"/>
</dbReference>
<evidence type="ECO:0000313" key="3">
    <source>
        <dbReference type="EMBL" id="TXE07093.1"/>
    </source>
</evidence>
<feature type="chain" id="PRO_5023110071" evidence="2">
    <location>
        <begin position="20"/>
        <end position="252"/>
    </location>
</feature>
<comment type="caution">
    <text evidence="3">The sequence shown here is derived from an EMBL/GenBank/DDBJ whole genome shotgun (WGS) entry which is preliminary data.</text>
</comment>
<name>A0A5C7AHZ8_9FLAO</name>
<keyword evidence="4" id="KW-1185">Reference proteome</keyword>
<dbReference type="OrthoDB" id="1158605at2"/>
<evidence type="ECO:0000256" key="1">
    <source>
        <dbReference type="SAM" id="Coils"/>
    </source>
</evidence>
<feature type="signal peptide" evidence="2">
    <location>
        <begin position="1"/>
        <end position="19"/>
    </location>
</feature>
<gene>
    <name evidence="3" type="ORF">FUA26_12775</name>
</gene>
<keyword evidence="2" id="KW-0732">Signal</keyword>